<gene>
    <name evidence="2" type="ORF">J2T57_003599</name>
</gene>
<name>A0AAE3G8K2_9GAMM</name>
<dbReference type="InterPro" id="IPR025496">
    <property type="entry name" value="DUF4387"/>
</dbReference>
<comment type="caution">
    <text evidence="2">The sequence shown here is derived from an EMBL/GenBank/DDBJ whole genome shotgun (WGS) entry which is preliminary data.</text>
</comment>
<reference evidence="2" key="1">
    <citation type="submission" date="2022-03" db="EMBL/GenBank/DDBJ databases">
        <title>Genomic Encyclopedia of Type Strains, Phase III (KMG-III): the genomes of soil and plant-associated and newly described type strains.</title>
        <authorList>
            <person name="Whitman W."/>
        </authorList>
    </citation>
    <scope>NUCLEOTIDE SEQUENCE</scope>
    <source>
        <strain evidence="2">ANL 6-2</strain>
    </source>
</reference>
<proteinExistence type="predicted"/>
<accession>A0AAE3G8K2</accession>
<evidence type="ECO:0000259" key="1">
    <source>
        <dbReference type="Pfam" id="PF14330"/>
    </source>
</evidence>
<organism evidence="2 3">
    <name type="scientific">Natronocella acetinitrilica</name>
    <dbReference type="NCBI Taxonomy" id="414046"/>
    <lineage>
        <taxon>Bacteria</taxon>
        <taxon>Pseudomonadati</taxon>
        <taxon>Pseudomonadota</taxon>
        <taxon>Gammaproteobacteria</taxon>
        <taxon>Chromatiales</taxon>
        <taxon>Ectothiorhodospiraceae</taxon>
        <taxon>Natronocella</taxon>
    </lineage>
</organism>
<keyword evidence="3" id="KW-1185">Reference proteome</keyword>
<dbReference type="RefSeq" id="WP_253482564.1">
    <property type="nucleotide sequence ID" value="NZ_JALJXV010000009.1"/>
</dbReference>
<evidence type="ECO:0000313" key="2">
    <source>
        <dbReference type="EMBL" id="MCP1676438.1"/>
    </source>
</evidence>
<sequence length="108" mass="11816">MQQRPLSQVARVIRSKNCSPFTLTLDIILPDRPTFDAVQASGVLNREAFARLYRCGLEDVGDVIHYPPALAVKVTIRRLKTSGSFGDSDVYGAQQHGPLLDGLLVPVP</sequence>
<evidence type="ECO:0000313" key="3">
    <source>
        <dbReference type="Proteomes" id="UP001205843"/>
    </source>
</evidence>
<dbReference type="AlphaFoldDB" id="A0AAE3G8K2"/>
<protein>
    <recommendedName>
        <fullName evidence="1">DUF4387 domain-containing protein</fullName>
    </recommendedName>
</protein>
<dbReference type="Pfam" id="PF14330">
    <property type="entry name" value="DUF4387"/>
    <property type="match status" value="1"/>
</dbReference>
<dbReference type="EMBL" id="JALJXV010000009">
    <property type="protein sequence ID" value="MCP1676438.1"/>
    <property type="molecule type" value="Genomic_DNA"/>
</dbReference>
<feature type="domain" description="DUF4387" evidence="1">
    <location>
        <begin position="6"/>
        <end position="101"/>
    </location>
</feature>
<dbReference type="Proteomes" id="UP001205843">
    <property type="component" value="Unassembled WGS sequence"/>
</dbReference>